<feature type="compositionally biased region" description="Low complexity" evidence="1">
    <location>
        <begin position="82"/>
        <end position="102"/>
    </location>
</feature>
<dbReference type="KEGG" id="mis:MICPUN_60882"/>
<dbReference type="EMBL" id="CP001575">
    <property type="protein sequence ID" value="ACO69262.1"/>
    <property type="molecule type" value="Genomic_DNA"/>
</dbReference>
<organism evidence="2 3">
    <name type="scientific">Micromonas commoda (strain RCC299 / NOUM17 / CCMP2709)</name>
    <name type="common">Picoplanktonic green alga</name>
    <dbReference type="NCBI Taxonomy" id="296587"/>
    <lineage>
        <taxon>Eukaryota</taxon>
        <taxon>Viridiplantae</taxon>
        <taxon>Chlorophyta</taxon>
        <taxon>Mamiellophyceae</taxon>
        <taxon>Mamiellales</taxon>
        <taxon>Mamiellaceae</taxon>
        <taxon>Micromonas</taxon>
    </lineage>
</organism>
<proteinExistence type="predicted"/>
<feature type="region of interest" description="Disordered" evidence="1">
    <location>
        <begin position="82"/>
        <end position="109"/>
    </location>
</feature>
<dbReference type="InParanoid" id="C1FGH8"/>
<dbReference type="RefSeq" id="XP_002508004.1">
    <property type="nucleotide sequence ID" value="XM_002507958.1"/>
</dbReference>
<gene>
    <name evidence="2" type="ORF">MICPUN_60882</name>
</gene>
<keyword evidence="3" id="KW-1185">Reference proteome</keyword>
<evidence type="ECO:0000256" key="1">
    <source>
        <dbReference type="SAM" id="MobiDB-lite"/>
    </source>
</evidence>
<sequence length="195" mass="20404">MPAFSKGTRSKGVHRQFNSAAQAGNVQKSKKARKDAYLTKEAFMKEALARHMAVAEAKVRAALNPDDAAAVATAGDATRSAETAAGAPAAPVATAKPAAKTTPGGGKLRSKIGAEYMQGALRWEGKRKKGGGEAEAIGHLMKPLKGDEEEYGAGKGGSTVDTETKLPAYARGKMTIQKKKKKNKRKNARAARGAE</sequence>
<reference evidence="2 3" key="1">
    <citation type="journal article" date="2009" name="Science">
        <title>Green evolution and dynamic adaptations revealed by genomes of the marine picoeukaryotes Micromonas.</title>
        <authorList>
            <person name="Worden A.Z."/>
            <person name="Lee J.H."/>
            <person name="Mock T."/>
            <person name="Rouze P."/>
            <person name="Simmons M.P."/>
            <person name="Aerts A.L."/>
            <person name="Allen A.E."/>
            <person name="Cuvelier M.L."/>
            <person name="Derelle E."/>
            <person name="Everett M.V."/>
            <person name="Foulon E."/>
            <person name="Grimwood J."/>
            <person name="Gundlach H."/>
            <person name="Henrissat B."/>
            <person name="Napoli C."/>
            <person name="McDonald S.M."/>
            <person name="Parker M.S."/>
            <person name="Rombauts S."/>
            <person name="Salamov A."/>
            <person name="Von Dassow P."/>
            <person name="Badger J.H."/>
            <person name="Coutinho P.M."/>
            <person name="Demir E."/>
            <person name="Dubchak I."/>
            <person name="Gentemann C."/>
            <person name="Eikrem W."/>
            <person name="Gready J.E."/>
            <person name="John U."/>
            <person name="Lanier W."/>
            <person name="Lindquist E.A."/>
            <person name="Lucas S."/>
            <person name="Mayer K.F."/>
            <person name="Moreau H."/>
            <person name="Not F."/>
            <person name="Otillar R."/>
            <person name="Panaud O."/>
            <person name="Pangilinan J."/>
            <person name="Paulsen I."/>
            <person name="Piegu B."/>
            <person name="Poliakov A."/>
            <person name="Robbens S."/>
            <person name="Schmutz J."/>
            <person name="Toulza E."/>
            <person name="Wyss T."/>
            <person name="Zelensky A."/>
            <person name="Zhou K."/>
            <person name="Armbrust E.V."/>
            <person name="Bhattacharya D."/>
            <person name="Goodenough U.W."/>
            <person name="Van de Peer Y."/>
            <person name="Grigoriev I.V."/>
        </authorList>
    </citation>
    <scope>NUCLEOTIDE SEQUENCE [LARGE SCALE GENOMIC DNA]</scope>
    <source>
        <strain evidence="3">RCC299 / NOUM17</strain>
    </source>
</reference>
<dbReference type="GeneID" id="8245921"/>
<dbReference type="OMA" id="KYKEAFM"/>
<dbReference type="AlphaFoldDB" id="C1FGH8"/>
<feature type="compositionally biased region" description="Polar residues" evidence="1">
    <location>
        <begin position="16"/>
        <end position="27"/>
    </location>
</feature>
<feature type="compositionally biased region" description="Basic residues" evidence="1">
    <location>
        <begin position="176"/>
        <end position="189"/>
    </location>
</feature>
<evidence type="ECO:0000313" key="3">
    <source>
        <dbReference type="Proteomes" id="UP000002009"/>
    </source>
</evidence>
<name>C1FGH8_MICCC</name>
<evidence type="ECO:0000313" key="2">
    <source>
        <dbReference type="EMBL" id="ACO69262.1"/>
    </source>
</evidence>
<accession>C1FGH8</accession>
<feature type="region of interest" description="Disordered" evidence="1">
    <location>
        <begin position="146"/>
        <end position="195"/>
    </location>
</feature>
<protein>
    <submittedName>
        <fullName evidence="2">Uncharacterized protein</fullName>
    </submittedName>
</protein>
<feature type="region of interest" description="Disordered" evidence="1">
    <location>
        <begin position="1"/>
        <end position="33"/>
    </location>
</feature>
<dbReference type="Proteomes" id="UP000002009">
    <property type="component" value="Chromosome 8"/>
</dbReference>